<dbReference type="InParanoid" id="A0A5J5EXX7"/>
<reference evidence="1 2" key="1">
    <citation type="submission" date="2019-09" db="EMBL/GenBank/DDBJ databases">
        <title>Draft genome of the ectomycorrhizal ascomycete Sphaerosporella brunnea.</title>
        <authorList>
            <consortium name="DOE Joint Genome Institute"/>
            <person name="Benucci G.M."/>
            <person name="Marozzi G."/>
            <person name="Antonielli L."/>
            <person name="Sanchez S."/>
            <person name="Marco P."/>
            <person name="Wang X."/>
            <person name="Falini L.B."/>
            <person name="Barry K."/>
            <person name="Haridas S."/>
            <person name="Lipzen A."/>
            <person name="Labutti K."/>
            <person name="Grigoriev I.V."/>
            <person name="Murat C."/>
            <person name="Martin F."/>
            <person name="Albertini E."/>
            <person name="Donnini D."/>
            <person name="Bonito G."/>
        </authorList>
    </citation>
    <scope>NUCLEOTIDE SEQUENCE [LARGE SCALE GENOMIC DNA]</scope>
    <source>
        <strain evidence="1 2">Sb_GMNB300</strain>
    </source>
</reference>
<name>A0A5J5EXX7_9PEZI</name>
<gene>
    <name evidence="1" type="ORF">FN846DRAFT_699418</name>
</gene>
<protein>
    <submittedName>
        <fullName evidence="1">Uncharacterized protein</fullName>
    </submittedName>
</protein>
<evidence type="ECO:0000313" key="2">
    <source>
        <dbReference type="Proteomes" id="UP000326924"/>
    </source>
</evidence>
<proteinExistence type="predicted"/>
<comment type="caution">
    <text evidence="1">The sequence shown here is derived from an EMBL/GenBank/DDBJ whole genome shotgun (WGS) entry which is preliminary data.</text>
</comment>
<dbReference type="Proteomes" id="UP000326924">
    <property type="component" value="Unassembled WGS sequence"/>
</dbReference>
<dbReference type="EMBL" id="VXIS01000079">
    <property type="protein sequence ID" value="KAA8907467.1"/>
    <property type="molecule type" value="Genomic_DNA"/>
</dbReference>
<dbReference type="AlphaFoldDB" id="A0A5J5EXX7"/>
<sequence>MSLMSTCVLHVKVFFFFFFFFSFLLFSSRAPSLQQRESCTFPSRIGTRRILVIHISFFPHEYHHPPPPPPARQYPSSVKPPVRQKCALLAWSVTAFRNDIRILYVQAAFSALSAGRIFRVETSYTPPPPFPPVAFSVGARRSVIVRQA</sequence>
<evidence type="ECO:0000313" key="1">
    <source>
        <dbReference type="EMBL" id="KAA8907467.1"/>
    </source>
</evidence>
<organism evidence="1 2">
    <name type="scientific">Sphaerosporella brunnea</name>
    <dbReference type="NCBI Taxonomy" id="1250544"/>
    <lineage>
        <taxon>Eukaryota</taxon>
        <taxon>Fungi</taxon>
        <taxon>Dikarya</taxon>
        <taxon>Ascomycota</taxon>
        <taxon>Pezizomycotina</taxon>
        <taxon>Pezizomycetes</taxon>
        <taxon>Pezizales</taxon>
        <taxon>Pyronemataceae</taxon>
        <taxon>Sphaerosporella</taxon>
    </lineage>
</organism>
<keyword evidence="2" id="KW-1185">Reference proteome</keyword>
<accession>A0A5J5EXX7</accession>